<dbReference type="OrthoDB" id="692779at2759"/>
<dbReference type="Gramene" id="CDY65643">
    <property type="protein sequence ID" value="CDY65643"/>
    <property type="gene ID" value="GSBRNA2T00046973001"/>
</dbReference>
<proteinExistence type="predicted"/>
<reference evidence="2" key="2">
    <citation type="submission" date="2014-06" db="EMBL/GenBank/DDBJ databases">
        <authorList>
            <person name="Genoscope - CEA"/>
        </authorList>
    </citation>
    <scope>NUCLEOTIDE SEQUENCE</scope>
</reference>
<dbReference type="EMBL" id="HG994367">
    <property type="protein sequence ID" value="CAF1706839.1"/>
    <property type="molecule type" value="Genomic_DNA"/>
</dbReference>
<dbReference type="Proteomes" id="UP000028999">
    <property type="component" value="Unassembled WGS sequence"/>
</dbReference>
<reference evidence="2 3" key="1">
    <citation type="journal article" date="2014" name="Science">
        <title>Plant genetics. Early allopolyploid evolution in the post-Neolithic Brassica napus oilseed genome.</title>
        <authorList>
            <person name="Chalhoub B."/>
            <person name="Denoeud F."/>
            <person name="Liu S."/>
            <person name="Parkin I.A."/>
            <person name="Tang H."/>
            <person name="Wang X."/>
            <person name="Chiquet J."/>
            <person name="Belcram H."/>
            <person name="Tong C."/>
            <person name="Samans B."/>
            <person name="Correa M."/>
            <person name="Da Silva C."/>
            <person name="Just J."/>
            <person name="Falentin C."/>
            <person name="Koh C.S."/>
            <person name="Le Clainche I."/>
            <person name="Bernard M."/>
            <person name="Bento P."/>
            <person name="Noel B."/>
            <person name="Labadie K."/>
            <person name="Alberti A."/>
            <person name="Charles M."/>
            <person name="Arnaud D."/>
            <person name="Guo H."/>
            <person name="Daviaud C."/>
            <person name="Alamery S."/>
            <person name="Jabbari K."/>
            <person name="Zhao M."/>
            <person name="Edger P.P."/>
            <person name="Chelaifa H."/>
            <person name="Tack D."/>
            <person name="Lassalle G."/>
            <person name="Mestiri I."/>
            <person name="Schnel N."/>
            <person name="Le Paslier M.C."/>
            <person name="Fan G."/>
            <person name="Renault V."/>
            <person name="Bayer P.E."/>
            <person name="Golicz A.A."/>
            <person name="Manoli S."/>
            <person name="Lee T.H."/>
            <person name="Thi V.H."/>
            <person name="Chalabi S."/>
            <person name="Hu Q."/>
            <person name="Fan C."/>
            <person name="Tollenaere R."/>
            <person name="Lu Y."/>
            <person name="Battail C."/>
            <person name="Shen J."/>
            <person name="Sidebottom C.H."/>
            <person name="Wang X."/>
            <person name="Canaguier A."/>
            <person name="Chauveau A."/>
            <person name="Berard A."/>
            <person name="Deniot G."/>
            <person name="Guan M."/>
            <person name="Liu Z."/>
            <person name="Sun F."/>
            <person name="Lim Y.P."/>
            <person name="Lyons E."/>
            <person name="Town C.D."/>
            <person name="Bancroft I."/>
            <person name="Wang X."/>
            <person name="Meng J."/>
            <person name="Ma J."/>
            <person name="Pires J.C."/>
            <person name="King G.J."/>
            <person name="Brunel D."/>
            <person name="Delourme R."/>
            <person name="Renard M."/>
            <person name="Aury J.M."/>
            <person name="Adams K.L."/>
            <person name="Batley J."/>
            <person name="Snowdon R.J."/>
            <person name="Tost J."/>
            <person name="Edwards D."/>
            <person name="Zhou Y."/>
            <person name="Hua W."/>
            <person name="Sharpe A.G."/>
            <person name="Paterson A.H."/>
            <person name="Guan C."/>
            <person name="Wincker P."/>
        </authorList>
    </citation>
    <scope>NUCLEOTIDE SEQUENCE [LARGE SCALE GENOMIC DNA]</scope>
    <source>
        <strain evidence="3">cv. Darmor-bzh</strain>
    </source>
</reference>
<evidence type="ECO:0000313" key="2">
    <source>
        <dbReference type="EMBL" id="CDY65643.1"/>
    </source>
</evidence>
<sequence length="115" mass="13470">MDRDLALTNHRKPSYFTGRCLSSPSSCLSLLHRETEYARISNHNKKTRSSPRLRNLLRRLLFLVTSCGLENAKPKRLIKFHYDAVSYAQNFDDGFNLRDDDRKGFRSLRTQSLHQ</sequence>
<keyword evidence="3" id="KW-1185">Reference proteome</keyword>
<dbReference type="AlphaFoldDB" id="A0A078JDD9"/>
<dbReference type="OMA" id="GEMEYTR"/>
<evidence type="ECO:0000313" key="3">
    <source>
        <dbReference type="Proteomes" id="UP000028999"/>
    </source>
</evidence>
<gene>
    <name evidence="2" type="primary">BnaAnng20850D</name>
    <name evidence="1" type="ORF">DARMORV10_C03P60140.1</name>
    <name evidence="2" type="ORF">GSBRNA2T00046973001</name>
</gene>
<protein>
    <submittedName>
        <fullName evidence="1">(rape) hypothetical protein</fullName>
    </submittedName>
    <submittedName>
        <fullName evidence="2">BnaAnng20850D protein</fullName>
    </submittedName>
</protein>
<name>A0A078JDD9_BRANA</name>
<accession>A0A078JDD9</accession>
<organism evidence="2 3">
    <name type="scientific">Brassica napus</name>
    <name type="common">Rape</name>
    <dbReference type="NCBI Taxonomy" id="3708"/>
    <lineage>
        <taxon>Eukaryota</taxon>
        <taxon>Viridiplantae</taxon>
        <taxon>Streptophyta</taxon>
        <taxon>Embryophyta</taxon>
        <taxon>Tracheophyta</taxon>
        <taxon>Spermatophyta</taxon>
        <taxon>Magnoliopsida</taxon>
        <taxon>eudicotyledons</taxon>
        <taxon>Gunneridae</taxon>
        <taxon>Pentapetalae</taxon>
        <taxon>rosids</taxon>
        <taxon>malvids</taxon>
        <taxon>Brassicales</taxon>
        <taxon>Brassicaceae</taxon>
        <taxon>Brassiceae</taxon>
        <taxon>Brassica</taxon>
    </lineage>
</organism>
<dbReference type="EMBL" id="LK034873">
    <property type="protein sequence ID" value="CDY65643.1"/>
    <property type="molecule type" value="Genomic_DNA"/>
</dbReference>
<evidence type="ECO:0000313" key="1">
    <source>
        <dbReference type="EMBL" id="CAF1706839.1"/>
    </source>
</evidence>
<reference evidence="1" key="3">
    <citation type="submission" date="2021-01" db="EMBL/GenBank/DDBJ databases">
        <authorList>
            <consortium name="Genoscope - CEA"/>
            <person name="William W."/>
        </authorList>
    </citation>
    <scope>NUCLEOTIDE SEQUENCE</scope>
</reference>
<dbReference type="PaxDb" id="3708-A0A078JDD9"/>
<dbReference type="Proteomes" id="UP001295469">
    <property type="component" value="Chromosome C03"/>
</dbReference>